<accession>A0ABQ5KWG9</accession>
<dbReference type="SUPFAM" id="SSF56235">
    <property type="entry name" value="N-terminal nucleophile aminohydrolases (Ntn hydrolases)"/>
    <property type="match status" value="1"/>
</dbReference>
<dbReference type="EMBL" id="BQXS01011303">
    <property type="protein sequence ID" value="GKT36800.1"/>
    <property type="molecule type" value="Genomic_DNA"/>
</dbReference>
<dbReference type="NCBIfam" id="NF003075">
    <property type="entry name" value="PRK03996.1"/>
    <property type="match status" value="1"/>
</dbReference>
<name>A0ABQ5KWG9_9EUKA</name>
<dbReference type="Pfam" id="PF00227">
    <property type="entry name" value="Proteasome"/>
    <property type="match status" value="1"/>
</dbReference>
<dbReference type="Pfam" id="PF10584">
    <property type="entry name" value="Proteasome_A_N"/>
    <property type="match status" value="1"/>
</dbReference>
<comment type="subcellular location">
    <subcellularLocation>
        <location evidence="3">Cytoplasm</location>
    </subcellularLocation>
    <subcellularLocation>
        <location evidence="3">Nucleus</location>
    </subcellularLocation>
</comment>
<dbReference type="InterPro" id="IPR050115">
    <property type="entry name" value="Proteasome_alpha"/>
</dbReference>
<evidence type="ECO:0000256" key="2">
    <source>
        <dbReference type="PROSITE-ProRule" id="PRU00808"/>
    </source>
</evidence>
<keyword evidence="3" id="KW-0963">Cytoplasm</keyword>
<dbReference type="Gene3D" id="3.60.20.10">
    <property type="entry name" value="Glutamine Phosphoribosylpyrophosphate, subunit 1, domain 1"/>
    <property type="match status" value="1"/>
</dbReference>
<keyword evidence="7" id="KW-1185">Reference proteome</keyword>
<dbReference type="InterPro" id="IPR000426">
    <property type="entry name" value="Proteasome_asu_N"/>
</dbReference>
<comment type="subunit">
    <text evidence="3">The 26S proteasome consists of a 20S proteasome core and two 19S regulatory subunits.</text>
</comment>
<dbReference type="InterPro" id="IPR029055">
    <property type="entry name" value="Ntn_hydrolases_N"/>
</dbReference>
<evidence type="ECO:0000256" key="4">
    <source>
        <dbReference type="SAM" id="MobiDB-lite"/>
    </source>
</evidence>
<evidence type="ECO:0000313" key="7">
    <source>
        <dbReference type="Proteomes" id="UP001057375"/>
    </source>
</evidence>
<protein>
    <recommendedName>
        <fullName evidence="3">Proteasome subunit alpha type</fullName>
    </recommendedName>
</protein>
<dbReference type="GO" id="GO:0000502">
    <property type="term" value="C:proteasome complex"/>
    <property type="evidence" value="ECO:0007669"/>
    <property type="project" value="UniProtKB-KW"/>
</dbReference>
<evidence type="ECO:0000259" key="5">
    <source>
        <dbReference type="PROSITE" id="PS00388"/>
    </source>
</evidence>
<dbReference type="PANTHER" id="PTHR11599">
    <property type="entry name" value="PROTEASOME SUBUNIT ALPHA/BETA"/>
    <property type="match status" value="1"/>
</dbReference>
<reference evidence="6" key="1">
    <citation type="submission" date="2022-03" db="EMBL/GenBank/DDBJ databases">
        <title>Draft genome sequence of Aduncisulcus paluster, a free-living microaerophilic Fornicata.</title>
        <authorList>
            <person name="Yuyama I."/>
            <person name="Kume K."/>
            <person name="Tamura T."/>
            <person name="Inagaki Y."/>
            <person name="Hashimoto T."/>
        </authorList>
    </citation>
    <scope>NUCLEOTIDE SEQUENCE</scope>
    <source>
        <strain evidence="6">NY0171</strain>
    </source>
</reference>
<dbReference type="SMART" id="SM00948">
    <property type="entry name" value="Proteasome_A_N"/>
    <property type="match status" value="1"/>
</dbReference>
<dbReference type="InterPro" id="IPR001353">
    <property type="entry name" value="Proteasome_sua/b"/>
</dbReference>
<proteinExistence type="inferred from homology"/>
<gene>
    <name evidence="6" type="ORF">ADUPG1_009701</name>
</gene>
<dbReference type="InterPro" id="IPR023332">
    <property type="entry name" value="Proteasome_alpha-type"/>
</dbReference>
<comment type="similarity">
    <text evidence="2 3">Belongs to the peptidase T1A family.</text>
</comment>
<evidence type="ECO:0000256" key="3">
    <source>
        <dbReference type="RuleBase" id="RU000551"/>
    </source>
</evidence>
<keyword evidence="3" id="KW-0539">Nucleus</keyword>
<dbReference type="PROSITE" id="PS51475">
    <property type="entry name" value="PROTEASOME_ALPHA_2"/>
    <property type="match status" value="1"/>
</dbReference>
<sequence>MSRRYDSRTTLFSPEGRIFQVEYAIEAINQTGASLGMICKDGILLLADKKSTSRLFETRQEKVYKLADHISCAVSGLTADANTLIDHCRIRAQRYLYTYGEPIPVEDIARELADVKQSYTQHGGLRPFGASLLIAGWDDKLGFQLYRTDPSGNYGGWRAAAIGRKSRAATGVLRGSFKEGMTFDEAKKYALSVFARTLDATSLSSDKLEMCVVKRERGEIVVQFVDGDEVQRLAEEAKKERDEKEEDEEESSSSILL</sequence>
<keyword evidence="1 2" id="KW-0647">Proteasome</keyword>
<feature type="domain" description="Proteasome alpha-type subunits" evidence="5">
    <location>
        <begin position="5"/>
        <end position="27"/>
    </location>
</feature>
<organism evidence="6 7">
    <name type="scientific">Aduncisulcus paluster</name>
    <dbReference type="NCBI Taxonomy" id="2918883"/>
    <lineage>
        <taxon>Eukaryota</taxon>
        <taxon>Metamonada</taxon>
        <taxon>Carpediemonas-like organisms</taxon>
        <taxon>Aduncisulcus</taxon>
    </lineage>
</organism>
<feature type="region of interest" description="Disordered" evidence="4">
    <location>
        <begin position="235"/>
        <end position="257"/>
    </location>
</feature>
<evidence type="ECO:0000313" key="6">
    <source>
        <dbReference type="EMBL" id="GKT36800.1"/>
    </source>
</evidence>
<dbReference type="PROSITE" id="PS00388">
    <property type="entry name" value="PROTEASOME_ALPHA_1"/>
    <property type="match status" value="1"/>
</dbReference>
<dbReference type="Proteomes" id="UP001057375">
    <property type="component" value="Unassembled WGS sequence"/>
</dbReference>
<comment type="caution">
    <text evidence="6">The sequence shown here is derived from an EMBL/GenBank/DDBJ whole genome shotgun (WGS) entry which is preliminary data.</text>
</comment>
<evidence type="ECO:0000256" key="1">
    <source>
        <dbReference type="ARBA" id="ARBA00022942"/>
    </source>
</evidence>